<sequence length="271" mass="30797">MAVNLFKKSAFSLIYQKYMIPVSDEITNMALSYVKGKTNGQPLEMALDVGCGTGRYTLSLAPHFTKVLGLDISESQLSVAKDMTLAKNVSYMVAPAEKLPVKDASVDLVHAGVAAHWFTIDKFLDETMRVLKPGGCLAAHSYEPVPEFEYNNLSHDLNVVMAEVWDTLFQYVDKSTKDMFCRYQHLYEAIPLNDKEHITDIPAKIQLSIPEIIGFIQAIYLCEQLKEKDMRRAEKILIQTEKRFREILGEKADSDCLNMYMKYYCVLACKH</sequence>
<dbReference type="Pfam" id="PF08241">
    <property type="entry name" value="Methyltransf_11"/>
    <property type="match status" value="1"/>
</dbReference>
<proteinExistence type="predicted"/>
<organism evidence="2 3">
    <name type="scientific">Ranitomeya imitator</name>
    <name type="common">mimic poison frog</name>
    <dbReference type="NCBI Taxonomy" id="111125"/>
    <lineage>
        <taxon>Eukaryota</taxon>
        <taxon>Metazoa</taxon>
        <taxon>Chordata</taxon>
        <taxon>Craniata</taxon>
        <taxon>Vertebrata</taxon>
        <taxon>Euteleostomi</taxon>
        <taxon>Amphibia</taxon>
        <taxon>Batrachia</taxon>
        <taxon>Anura</taxon>
        <taxon>Neobatrachia</taxon>
        <taxon>Hyloidea</taxon>
        <taxon>Dendrobatidae</taxon>
        <taxon>Dendrobatinae</taxon>
        <taxon>Ranitomeya</taxon>
    </lineage>
</organism>
<comment type="caution">
    <text evidence="2">The sequence shown here is derived from an EMBL/GenBank/DDBJ whole genome shotgun (WGS) entry which is preliminary data.</text>
</comment>
<name>A0ABN9LNQ7_9NEOB</name>
<reference evidence="2" key="1">
    <citation type="submission" date="2023-07" db="EMBL/GenBank/DDBJ databases">
        <authorList>
            <person name="Stuckert A."/>
        </authorList>
    </citation>
    <scope>NUCLEOTIDE SEQUENCE</scope>
</reference>
<dbReference type="Proteomes" id="UP001176940">
    <property type="component" value="Unassembled WGS sequence"/>
</dbReference>
<dbReference type="InterPro" id="IPR013216">
    <property type="entry name" value="Methyltransf_11"/>
</dbReference>
<dbReference type="InterPro" id="IPR051052">
    <property type="entry name" value="Diverse_substrate_MTase"/>
</dbReference>
<dbReference type="CDD" id="cd02440">
    <property type="entry name" value="AdoMet_MTases"/>
    <property type="match status" value="1"/>
</dbReference>
<dbReference type="PANTHER" id="PTHR44942:SF11">
    <property type="entry name" value="METHYLTRANSFERASE DDB_G0268948"/>
    <property type="match status" value="1"/>
</dbReference>
<accession>A0ABN9LNQ7</accession>
<protein>
    <recommendedName>
        <fullName evidence="1">Methyltransferase type 11 domain-containing protein</fullName>
    </recommendedName>
</protein>
<dbReference type="Gene3D" id="3.40.50.150">
    <property type="entry name" value="Vaccinia Virus protein VP39"/>
    <property type="match status" value="1"/>
</dbReference>
<evidence type="ECO:0000259" key="1">
    <source>
        <dbReference type="Pfam" id="PF08241"/>
    </source>
</evidence>
<dbReference type="InterPro" id="IPR029063">
    <property type="entry name" value="SAM-dependent_MTases_sf"/>
</dbReference>
<evidence type="ECO:0000313" key="2">
    <source>
        <dbReference type="EMBL" id="CAJ0945447.1"/>
    </source>
</evidence>
<keyword evidence="3" id="KW-1185">Reference proteome</keyword>
<feature type="domain" description="Methyltransferase type 11" evidence="1">
    <location>
        <begin position="47"/>
        <end position="138"/>
    </location>
</feature>
<gene>
    <name evidence="2" type="ORF">RIMI_LOCUS10899073</name>
</gene>
<dbReference type="EMBL" id="CAUEEQ010024042">
    <property type="protein sequence ID" value="CAJ0945447.1"/>
    <property type="molecule type" value="Genomic_DNA"/>
</dbReference>
<dbReference type="SUPFAM" id="SSF53335">
    <property type="entry name" value="S-adenosyl-L-methionine-dependent methyltransferases"/>
    <property type="match status" value="1"/>
</dbReference>
<dbReference type="PANTHER" id="PTHR44942">
    <property type="entry name" value="METHYLTRANSF_11 DOMAIN-CONTAINING PROTEIN"/>
    <property type="match status" value="1"/>
</dbReference>
<evidence type="ECO:0000313" key="3">
    <source>
        <dbReference type="Proteomes" id="UP001176940"/>
    </source>
</evidence>